<dbReference type="Gene3D" id="3.40.50.720">
    <property type="entry name" value="NAD(P)-binding Rossmann-like Domain"/>
    <property type="match status" value="1"/>
</dbReference>
<sequence length="216" mass="23006">MSKKLIVVVGAGPGIGNHVAKKFGDNNFRVVLVSRNQDALNQYVEELNSQNIEAYAVAADAASTESVDAAFEQIKKEFGPVDLLVYNAAIVQGGRPTSLTPESLLTHYQVDVVGALRSALKVIPDQVAKKSGTILFTGGGLALHPAADYAALSLGKAGIRTLALTLAEELKPQGVFVGTVTVAGGVKKGTHFAPELIAEKYWDLYEKQEEHEIVYS</sequence>
<evidence type="ECO:0000313" key="2">
    <source>
        <dbReference type="Proteomes" id="UP000272238"/>
    </source>
</evidence>
<dbReference type="RefSeq" id="WP_121215556.1">
    <property type="nucleotide sequence ID" value="NZ_RBZN01000048.1"/>
</dbReference>
<dbReference type="InterPro" id="IPR036291">
    <property type="entry name" value="NAD(P)-bd_dom_sf"/>
</dbReference>
<keyword evidence="2" id="KW-1185">Reference proteome</keyword>
<dbReference type="PRINTS" id="PR00081">
    <property type="entry name" value="GDHRDH"/>
</dbReference>
<name>A0A494YVG0_9BACL</name>
<dbReference type="Proteomes" id="UP000272238">
    <property type="component" value="Unassembled WGS sequence"/>
</dbReference>
<evidence type="ECO:0000313" key="1">
    <source>
        <dbReference type="EMBL" id="RKQ14188.1"/>
    </source>
</evidence>
<reference evidence="1 2" key="1">
    <citation type="journal article" date="2016" name="Antonie Van Leeuwenhoek">
        <title>Lysinibacillus endophyticus sp. nov., an indole-3-acetic acid producing endophytic bacterium isolated from corn root (Zea mays cv. Xinken-5).</title>
        <authorList>
            <person name="Yu J."/>
            <person name="Guan X."/>
            <person name="Liu C."/>
            <person name="Xiang W."/>
            <person name="Yu Z."/>
            <person name="Liu X."/>
            <person name="Wang G."/>
        </authorList>
    </citation>
    <scope>NUCLEOTIDE SEQUENCE [LARGE SCALE GENOMIC DNA]</scope>
    <source>
        <strain evidence="1 2">DSM 100506</strain>
    </source>
</reference>
<organism evidence="1 2">
    <name type="scientific">Ureibacillus endophyticus</name>
    <dbReference type="NCBI Taxonomy" id="1978490"/>
    <lineage>
        <taxon>Bacteria</taxon>
        <taxon>Bacillati</taxon>
        <taxon>Bacillota</taxon>
        <taxon>Bacilli</taxon>
        <taxon>Bacillales</taxon>
        <taxon>Caryophanaceae</taxon>
        <taxon>Ureibacillus</taxon>
    </lineage>
</organism>
<protein>
    <submittedName>
        <fullName evidence="1">SDR family NAD(P)-dependent oxidoreductase</fullName>
    </submittedName>
</protein>
<dbReference type="OrthoDB" id="9799818at2"/>
<dbReference type="SUPFAM" id="SSF51735">
    <property type="entry name" value="NAD(P)-binding Rossmann-fold domains"/>
    <property type="match status" value="1"/>
</dbReference>
<dbReference type="EMBL" id="RBZN01000048">
    <property type="protein sequence ID" value="RKQ14188.1"/>
    <property type="molecule type" value="Genomic_DNA"/>
</dbReference>
<dbReference type="PANTHER" id="PTHR43431:SF1">
    <property type="entry name" value="OS08G0476300 PROTEIN"/>
    <property type="match status" value="1"/>
</dbReference>
<dbReference type="AlphaFoldDB" id="A0A494YVG0"/>
<comment type="caution">
    <text evidence="1">The sequence shown here is derived from an EMBL/GenBank/DDBJ whole genome shotgun (WGS) entry which is preliminary data.</text>
</comment>
<dbReference type="PANTHER" id="PTHR43431">
    <property type="entry name" value="OXIDOREDUCTASE, SHORT CHAIN DEHYDROGENASE/REDUCTASE FAMILY (AFU_ORTHOLOGUE AFUA_5G14000)"/>
    <property type="match status" value="1"/>
</dbReference>
<dbReference type="Pfam" id="PF00106">
    <property type="entry name" value="adh_short"/>
    <property type="match status" value="1"/>
</dbReference>
<dbReference type="InterPro" id="IPR002347">
    <property type="entry name" value="SDR_fam"/>
</dbReference>
<accession>A0A494YVG0</accession>
<proteinExistence type="predicted"/>
<gene>
    <name evidence="1" type="ORF">D8M03_14550</name>
</gene>